<feature type="domain" description="At1g61320/AtMIF1 LRR" evidence="2">
    <location>
        <begin position="94"/>
        <end position="199"/>
    </location>
</feature>
<dbReference type="eggNOG" id="ENOG502RRSM">
    <property type="taxonomic scope" value="Eukaryota"/>
</dbReference>
<dbReference type="AlphaFoldDB" id="K3YZB3"/>
<dbReference type="EnsemblPlants" id="KQL28187">
    <property type="protein sequence ID" value="KQL28187"/>
    <property type="gene ID" value="SETIT_019621mg"/>
</dbReference>
<dbReference type="InterPro" id="IPR053772">
    <property type="entry name" value="At1g61320/At1g61330-like"/>
</dbReference>
<accession>K3YZB3</accession>
<dbReference type="PANTHER" id="PTHR34145:SF8">
    <property type="entry name" value="OS05G0538250 PROTEIN"/>
    <property type="match status" value="1"/>
</dbReference>
<evidence type="ECO:0000259" key="2">
    <source>
        <dbReference type="Pfam" id="PF23622"/>
    </source>
</evidence>
<proteinExistence type="predicted"/>
<dbReference type="PANTHER" id="PTHR34145">
    <property type="entry name" value="OS02G0105600 PROTEIN"/>
    <property type="match status" value="1"/>
</dbReference>
<dbReference type="InParanoid" id="K3YZB3"/>
<dbReference type="SUPFAM" id="SSF81383">
    <property type="entry name" value="F-box domain"/>
    <property type="match status" value="1"/>
</dbReference>
<evidence type="ECO:0000313" key="3">
    <source>
        <dbReference type="EnsemblPlants" id="KQL28187"/>
    </source>
</evidence>
<reference evidence="3" key="2">
    <citation type="submission" date="2018-08" db="UniProtKB">
        <authorList>
            <consortium name="EnsemblPlants"/>
        </authorList>
    </citation>
    <scope>IDENTIFICATION</scope>
    <source>
        <strain evidence="3">Yugu1</strain>
    </source>
</reference>
<protein>
    <recommendedName>
        <fullName evidence="2">At1g61320/AtMIF1 LRR domain-containing protein</fullName>
    </recommendedName>
</protein>
<feature type="domain" description="At1g61320/AtMIF1 LRR" evidence="2">
    <location>
        <begin position="323"/>
        <end position="397"/>
    </location>
</feature>
<feature type="domain" description="At1g61320/AtMIF1 LRR" evidence="2">
    <location>
        <begin position="201"/>
        <end position="322"/>
    </location>
</feature>
<feature type="region of interest" description="Disordered" evidence="1">
    <location>
        <begin position="1"/>
        <end position="21"/>
    </location>
</feature>
<dbReference type="SUPFAM" id="SSF52047">
    <property type="entry name" value="RNI-like"/>
    <property type="match status" value="1"/>
</dbReference>
<dbReference type="EMBL" id="AGNK02000053">
    <property type="status" value="NOT_ANNOTATED_CDS"/>
    <property type="molecule type" value="Genomic_DNA"/>
</dbReference>
<dbReference type="InterPro" id="IPR036047">
    <property type="entry name" value="F-box-like_dom_sf"/>
</dbReference>
<organism evidence="3 4">
    <name type="scientific">Setaria italica</name>
    <name type="common">Foxtail millet</name>
    <name type="synonym">Panicum italicum</name>
    <dbReference type="NCBI Taxonomy" id="4555"/>
    <lineage>
        <taxon>Eukaryota</taxon>
        <taxon>Viridiplantae</taxon>
        <taxon>Streptophyta</taxon>
        <taxon>Embryophyta</taxon>
        <taxon>Tracheophyta</taxon>
        <taxon>Spermatophyta</taxon>
        <taxon>Magnoliopsida</taxon>
        <taxon>Liliopsida</taxon>
        <taxon>Poales</taxon>
        <taxon>Poaceae</taxon>
        <taxon>PACMAD clade</taxon>
        <taxon>Panicoideae</taxon>
        <taxon>Panicodae</taxon>
        <taxon>Paniceae</taxon>
        <taxon>Cenchrinae</taxon>
        <taxon>Setaria</taxon>
    </lineage>
</organism>
<dbReference type="Proteomes" id="UP000004995">
    <property type="component" value="Unassembled WGS sequence"/>
</dbReference>
<dbReference type="Pfam" id="PF23622">
    <property type="entry name" value="LRR_At1g61320_AtMIF1"/>
    <property type="match status" value="3"/>
</dbReference>
<evidence type="ECO:0000313" key="4">
    <source>
        <dbReference type="Proteomes" id="UP000004995"/>
    </source>
</evidence>
<name>K3YZB3_SETIT</name>
<reference evidence="4" key="1">
    <citation type="journal article" date="2012" name="Nat. Biotechnol.">
        <title>Reference genome sequence of the model plant Setaria.</title>
        <authorList>
            <person name="Bennetzen J.L."/>
            <person name="Schmutz J."/>
            <person name="Wang H."/>
            <person name="Percifield R."/>
            <person name="Hawkins J."/>
            <person name="Pontaroli A.C."/>
            <person name="Estep M."/>
            <person name="Feng L."/>
            <person name="Vaughn J.N."/>
            <person name="Grimwood J."/>
            <person name="Jenkins J."/>
            <person name="Barry K."/>
            <person name="Lindquist E."/>
            <person name="Hellsten U."/>
            <person name="Deshpande S."/>
            <person name="Wang X."/>
            <person name="Wu X."/>
            <person name="Mitros T."/>
            <person name="Triplett J."/>
            <person name="Yang X."/>
            <person name="Ye C.Y."/>
            <person name="Mauro-Herrera M."/>
            <person name="Wang L."/>
            <person name="Li P."/>
            <person name="Sharma M."/>
            <person name="Sharma R."/>
            <person name="Ronald P.C."/>
            <person name="Panaud O."/>
            <person name="Kellogg E.A."/>
            <person name="Brutnell T.P."/>
            <person name="Doust A.N."/>
            <person name="Tuskan G.A."/>
            <person name="Rokhsar D."/>
            <person name="Devos K.M."/>
        </authorList>
    </citation>
    <scope>NUCLEOTIDE SEQUENCE [LARGE SCALE GENOMIC DNA]</scope>
    <source>
        <strain evidence="4">cv. Yugu1</strain>
    </source>
</reference>
<keyword evidence="4" id="KW-1185">Reference proteome</keyword>
<dbReference type="InterPro" id="IPR055357">
    <property type="entry name" value="LRR_At1g61320_AtMIF1"/>
</dbReference>
<sequence>ESITCMSKEKKATTRHAKRSRYSGPNLPEDIWCHVHSLLSMRDSARVASVSHTFLRSWRHHPNLIFSKETMGLKHNACEGGDIARAFTSEVYQILKKHSGTGVKTLEFDIFDCRNLSSCHLNTWLQIAITPGIESLTLKLPLKYKERYSFPCSLLFGAKGNSIQHLHLTYCAFHPPIGIDFLRRLTKLYLREVLITEEDEKNLSMDCANESNFLCYAITNLPYIVPQVETIYLSSISEMVNTPMPAAKFLHLKYLEVYLDGDLYAGYDYLSLVSFIDASPVLETFMFGVSGLDQRGMTSNSVFESAAPLRQMPEHKHDSLKDSATSLERFTLDRVYDRLDKDNLGRCCVTSARKTGACCPLTDEAILEAGRGLMAIDVYIMGRVPSTVKRDVRKPCSRCHTLQP</sequence>
<dbReference type="Gramene" id="KQL28187">
    <property type="protein sequence ID" value="KQL28187"/>
    <property type="gene ID" value="SETIT_019621mg"/>
</dbReference>
<dbReference type="HOGENOM" id="CLU_010721_4_2_1"/>
<evidence type="ECO:0000256" key="1">
    <source>
        <dbReference type="SAM" id="MobiDB-lite"/>
    </source>
</evidence>